<proteinExistence type="predicted"/>
<comment type="caution">
    <text evidence="1">The sequence shown here is derived from an EMBL/GenBank/DDBJ whole genome shotgun (WGS) entry which is preliminary data.</text>
</comment>
<dbReference type="EMBL" id="CM023482">
    <property type="protein sequence ID" value="KAH6939694.1"/>
    <property type="molecule type" value="Genomic_DNA"/>
</dbReference>
<evidence type="ECO:0000313" key="2">
    <source>
        <dbReference type="Proteomes" id="UP000821845"/>
    </source>
</evidence>
<keyword evidence="2" id="KW-1185">Reference proteome</keyword>
<reference evidence="1" key="1">
    <citation type="submission" date="2020-05" db="EMBL/GenBank/DDBJ databases">
        <title>Large-scale comparative analyses of tick genomes elucidate their genetic diversity and vector capacities.</title>
        <authorList>
            <person name="Jia N."/>
            <person name="Wang J."/>
            <person name="Shi W."/>
            <person name="Du L."/>
            <person name="Sun Y."/>
            <person name="Zhan W."/>
            <person name="Jiang J."/>
            <person name="Wang Q."/>
            <person name="Zhang B."/>
            <person name="Ji P."/>
            <person name="Sakyi L.B."/>
            <person name="Cui X."/>
            <person name="Yuan T."/>
            <person name="Jiang B."/>
            <person name="Yang W."/>
            <person name="Lam T.T.-Y."/>
            <person name="Chang Q."/>
            <person name="Ding S."/>
            <person name="Wang X."/>
            <person name="Zhu J."/>
            <person name="Ruan X."/>
            <person name="Zhao L."/>
            <person name="Wei J."/>
            <person name="Que T."/>
            <person name="Du C."/>
            <person name="Cheng J."/>
            <person name="Dai P."/>
            <person name="Han X."/>
            <person name="Huang E."/>
            <person name="Gao Y."/>
            <person name="Liu J."/>
            <person name="Shao H."/>
            <person name="Ye R."/>
            <person name="Li L."/>
            <person name="Wei W."/>
            <person name="Wang X."/>
            <person name="Wang C."/>
            <person name="Yang T."/>
            <person name="Huo Q."/>
            <person name="Li W."/>
            <person name="Guo W."/>
            <person name="Chen H."/>
            <person name="Zhou L."/>
            <person name="Ni X."/>
            <person name="Tian J."/>
            <person name="Zhou Y."/>
            <person name="Sheng Y."/>
            <person name="Liu T."/>
            <person name="Pan Y."/>
            <person name="Xia L."/>
            <person name="Li J."/>
            <person name="Zhao F."/>
            <person name="Cao W."/>
        </authorList>
    </citation>
    <scope>NUCLEOTIDE SEQUENCE</scope>
    <source>
        <strain evidence="1">Hyas-2018</strain>
    </source>
</reference>
<accession>A0ACB7T120</accession>
<name>A0ACB7T120_HYAAI</name>
<evidence type="ECO:0000313" key="1">
    <source>
        <dbReference type="EMBL" id="KAH6939694.1"/>
    </source>
</evidence>
<protein>
    <submittedName>
        <fullName evidence="1">Uncharacterized protein</fullName>
    </submittedName>
</protein>
<dbReference type="Proteomes" id="UP000821845">
    <property type="component" value="Chromosome 2"/>
</dbReference>
<organism evidence="1 2">
    <name type="scientific">Hyalomma asiaticum</name>
    <name type="common">Tick</name>
    <dbReference type="NCBI Taxonomy" id="266040"/>
    <lineage>
        <taxon>Eukaryota</taxon>
        <taxon>Metazoa</taxon>
        <taxon>Ecdysozoa</taxon>
        <taxon>Arthropoda</taxon>
        <taxon>Chelicerata</taxon>
        <taxon>Arachnida</taxon>
        <taxon>Acari</taxon>
        <taxon>Parasitiformes</taxon>
        <taxon>Ixodida</taxon>
        <taxon>Ixodoidea</taxon>
        <taxon>Ixodidae</taxon>
        <taxon>Hyalomminae</taxon>
        <taxon>Hyalomma</taxon>
    </lineage>
</organism>
<gene>
    <name evidence="1" type="ORF">HPB50_020809</name>
</gene>
<sequence>MKTNRLATRNPRATTSHASWSANATRAAAPPVQLRTRQRHHVRLTSGELQINDRFEADHLLRYYPYRQMGLRGYINAPPPLAGPRPRDIREI</sequence>